<gene>
    <name evidence="2" type="ORF">P5673_030234</name>
</gene>
<feature type="compositionally biased region" description="Basic residues" evidence="1">
    <location>
        <begin position="83"/>
        <end position="103"/>
    </location>
</feature>
<dbReference type="EMBL" id="JARQWQ010000128">
    <property type="protein sequence ID" value="KAK2549261.1"/>
    <property type="molecule type" value="Genomic_DNA"/>
</dbReference>
<dbReference type="AlphaFoldDB" id="A0AAD9PUS7"/>
<feature type="region of interest" description="Disordered" evidence="1">
    <location>
        <begin position="148"/>
        <end position="167"/>
    </location>
</feature>
<evidence type="ECO:0000313" key="3">
    <source>
        <dbReference type="Proteomes" id="UP001249851"/>
    </source>
</evidence>
<keyword evidence="3" id="KW-1185">Reference proteome</keyword>
<evidence type="ECO:0000256" key="1">
    <source>
        <dbReference type="SAM" id="MobiDB-lite"/>
    </source>
</evidence>
<feature type="compositionally biased region" description="Basic and acidic residues" evidence="1">
    <location>
        <begin position="68"/>
        <end position="77"/>
    </location>
</feature>
<evidence type="ECO:0000313" key="2">
    <source>
        <dbReference type="EMBL" id="KAK2549261.1"/>
    </source>
</evidence>
<protein>
    <submittedName>
        <fullName evidence="2">Uncharacterized protein</fullName>
    </submittedName>
</protein>
<proteinExistence type="predicted"/>
<feature type="region of interest" description="Disordered" evidence="1">
    <location>
        <begin position="68"/>
        <end position="123"/>
    </location>
</feature>
<organism evidence="2 3">
    <name type="scientific">Acropora cervicornis</name>
    <name type="common">Staghorn coral</name>
    <dbReference type="NCBI Taxonomy" id="6130"/>
    <lineage>
        <taxon>Eukaryota</taxon>
        <taxon>Metazoa</taxon>
        <taxon>Cnidaria</taxon>
        <taxon>Anthozoa</taxon>
        <taxon>Hexacorallia</taxon>
        <taxon>Scleractinia</taxon>
        <taxon>Astrocoeniina</taxon>
        <taxon>Acroporidae</taxon>
        <taxon>Acropora</taxon>
    </lineage>
</organism>
<reference evidence="2" key="1">
    <citation type="journal article" date="2023" name="G3 (Bethesda)">
        <title>Whole genome assembly and annotation of the endangered Caribbean coral Acropora cervicornis.</title>
        <authorList>
            <person name="Selwyn J.D."/>
            <person name="Vollmer S.V."/>
        </authorList>
    </citation>
    <scope>NUCLEOTIDE SEQUENCE</scope>
    <source>
        <strain evidence="2">K2</strain>
    </source>
</reference>
<accession>A0AAD9PUS7</accession>
<dbReference type="Proteomes" id="UP001249851">
    <property type="component" value="Unassembled WGS sequence"/>
</dbReference>
<comment type="caution">
    <text evidence="2">The sequence shown here is derived from an EMBL/GenBank/DDBJ whole genome shotgun (WGS) entry which is preliminary data.</text>
</comment>
<feature type="compositionally biased region" description="Basic and acidic residues" evidence="1">
    <location>
        <begin position="104"/>
        <end position="113"/>
    </location>
</feature>
<reference evidence="2" key="2">
    <citation type="journal article" date="2023" name="Science">
        <title>Genomic signatures of disease resistance in endangered staghorn corals.</title>
        <authorList>
            <person name="Vollmer S.V."/>
            <person name="Selwyn J.D."/>
            <person name="Despard B.A."/>
            <person name="Roesel C.L."/>
        </authorList>
    </citation>
    <scope>NUCLEOTIDE SEQUENCE</scope>
    <source>
        <strain evidence="2">K2</strain>
    </source>
</reference>
<name>A0AAD9PUS7_ACRCE</name>
<sequence length="203" mass="22893">MAPLGFEICIRLLVTFDDFPDVGTAHGVSNSHVRTKYKEKIREEERASGIDCEETHLDAAVEEIVDKEKAADMERNEQAGTLTKKKNTRVRRQVLKRLGKTQKRNADSEEGKPSKRGKKRSSDAVEYLKEKFELESRLRKDEMEFKNVDGSAESNAQAAIRNDEDGTTTESVINGIIGKSYIHKMTIISLLKILETSFKIGCT</sequence>